<keyword evidence="1" id="KW-0732">Signal</keyword>
<keyword evidence="3" id="KW-1185">Reference proteome</keyword>
<gene>
    <name evidence="2" type="ORF">HYPSUDRAFT_203728</name>
</gene>
<organism evidence="2 3">
    <name type="scientific">Hypholoma sublateritium (strain FD-334 SS-4)</name>
    <dbReference type="NCBI Taxonomy" id="945553"/>
    <lineage>
        <taxon>Eukaryota</taxon>
        <taxon>Fungi</taxon>
        <taxon>Dikarya</taxon>
        <taxon>Basidiomycota</taxon>
        <taxon>Agaricomycotina</taxon>
        <taxon>Agaricomycetes</taxon>
        <taxon>Agaricomycetidae</taxon>
        <taxon>Agaricales</taxon>
        <taxon>Agaricineae</taxon>
        <taxon>Strophariaceae</taxon>
        <taxon>Hypholoma</taxon>
    </lineage>
</organism>
<dbReference type="STRING" id="945553.A0A0D2PKY4"/>
<dbReference type="Proteomes" id="UP000054270">
    <property type="component" value="Unassembled WGS sequence"/>
</dbReference>
<reference evidence="3" key="1">
    <citation type="submission" date="2014-04" db="EMBL/GenBank/DDBJ databases">
        <title>Evolutionary Origins and Diversification of the Mycorrhizal Mutualists.</title>
        <authorList>
            <consortium name="DOE Joint Genome Institute"/>
            <consortium name="Mycorrhizal Genomics Consortium"/>
            <person name="Kohler A."/>
            <person name="Kuo A."/>
            <person name="Nagy L.G."/>
            <person name="Floudas D."/>
            <person name="Copeland A."/>
            <person name="Barry K.W."/>
            <person name="Cichocki N."/>
            <person name="Veneault-Fourrey C."/>
            <person name="LaButti K."/>
            <person name="Lindquist E.A."/>
            <person name="Lipzen A."/>
            <person name="Lundell T."/>
            <person name="Morin E."/>
            <person name="Murat C."/>
            <person name="Riley R."/>
            <person name="Ohm R."/>
            <person name="Sun H."/>
            <person name="Tunlid A."/>
            <person name="Henrissat B."/>
            <person name="Grigoriev I.V."/>
            <person name="Hibbett D.S."/>
            <person name="Martin F."/>
        </authorList>
    </citation>
    <scope>NUCLEOTIDE SEQUENCE [LARGE SCALE GENOMIC DNA]</scope>
    <source>
        <strain evidence="3">FD-334 SS-4</strain>
    </source>
</reference>
<dbReference type="OrthoDB" id="3160134at2759"/>
<proteinExistence type="predicted"/>
<protein>
    <submittedName>
        <fullName evidence="2">Uncharacterized protein</fullName>
    </submittedName>
</protein>
<feature type="chain" id="PRO_5002249520" evidence="1">
    <location>
        <begin position="24"/>
        <end position="369"/>
    </location>
</feature>
<evidence type="ECO:0000313" key="2">
    <source>
        <dbReference type="EMBL" id="KJA20595.1"/>
    </source>
</evidence>
<evidence type="ECO:0000256" key="1">
    <source>
        <dbReference type="SAM" id="SignalP"/>
    </source>
</evidence>
<dbReference type="EMBL" id="KN817566">
    <property type="protein sequence ID" value="KJA20595.1"/>
    <property type="molecule type" value="Genomic_DNA"/>
</dbReference>
<accession>A0A0D2PKY4</accession>
<dbReference type="InterPro" id="IPR046521">
    <property type="entry name" value="DUF6698"/>
</dbReference>
<sequence length="369" mass="40241">MSSSFILGFVLVADMVFIQKSAGRSRPAFHPVVGEKENTESIVDPTASPAPTSSYNGYGRIFQRQTSPFIAISTIVVAGILHETADSGDEATDDIASMRVIQCWDILCGIIPNFREQMLQLSADPKTRRAVCSQIGAGAAAARCDDTAGLKSCILDYVLADTVASRQLGLERKGKKVDRGFNHPITASLLCPIKYMATEETFNQLKTGLLPCGASLLPRFLFPENQVYNSEDVEEGCFRGHLLLRTHFSLTSAATWDRIVGMFDYNEFYWNLLEFLEGPEGEDIIKLFNYHVFGLPIVSKSINTDTEESDFDVIKLQRAAKRARLSAVSTSTMAPPMVITTHDQSAAMAATACAAMEAPNQPTGSTATT</sequence>
<dbReference type="Pfam" id="PF20414">
    <property type="entry name" value="DUF6698"/>
    <property type="match status" value="1"/>
</dbReference>
<feature type="signal peptide" evidence="1">
    <location>
        <begin position="1"/>
        <end position="23"/>
    </location>
</feature>
<name>A0A0D2PKY4_HYPSF</name>
<dbReference type="AlphaFoldDB" id="A0A0D2PKY4"/>
<evidence type="ECO:0000313" key="3">
    <source>
        <dbReference type="Proteomes" id="UP000054270"/>
    </source>
</evidence>